<keyword evidence="12" id="KW-0092">Biotin</keyword>
<dbReference type="InterPro" id="IPR003778">
    <property type="entry name" value="CT_A_B"/>
</dbReference>
<keyword evidence="10 15" id="KW-1133">Transmembrane helix</keyword>
<keyword evidence="19" id="KW-1185">Reference proteome</keyword>
<dbReference type="GO" id="GO:0015204">
    <property type="term" value="F:urea transmembrane transporter activity"/>
    <property type="evidence" value="ECO:0007669"/>
    <property type="project" value="InterPro"/>
</dbReference>
<dbReference type="PROSITE" id="PS50975">
    <property type="entry name" value="ATP_GRASP"/>
    <property type="match status" value="1"/>
</dbReference>
<dbReference type="PROSITE" id="PS50283">
    <property type="entry name" value="NA_SOLUT_SYMP_3"/>
    <property type="match status" value="1"/>
</dbReference>
<dbReference type="Pfam" id="PF02682">
    <property type="entry name" value="CT_C_D"/>
    <property type="match status" value="1"/>
</dbReference>
<feature type="transmembrane region" description="Helical" evidence="15">
    <location>
        <begin position="136"/>
        <end position="158"/>
    </location>
</feature>
<evidence type="ECO:0000256" key="7">
    <source>
        <dbReference type="ARBA" id="ARBA00022741"/>
    </source>
</evidence>
<accession>A0A9P9WHD3</accession>
<feature type="transmembrane region" description="Helical" evidence="15">
    <location>
        <begin position="401"/>
        <end position="423"/>
    </location>
</feature>
<feature type="transmembrane region" description="Helical" evidence="15">
    <location>
        <begin position="343"/>
        <end position="368"/>
    </location>
</feature>
<dbReference type="InterPro" id="IPR001734">
    <property type="entry name" value="Na/solute_symporter"/>
</dbReference>
<feature type="transmembrane region" description="Helical" evidence="15">
    <location>
        <begin position="607"/>
        <end position="629"/>
    </location>
</feature>
<comment type="subcellular location">
    <subcellularLocation>
        <location evidence="2">Membrane</location>
        <topology evidence="2">Multi-pass membrane protein</topology>
    </subcellularLocation>
</comment>
<keyword evidence="6 15" id="KW-0812">Transmembrane</keyword>
<feature type="coiled-coil region" evidence="14">
    <location>
        <begin position="1786"/>
        <end position="1813"/>
    </location>
</feature>
<evidence type="ECO:0000313" key="19">
    <source>
        <dbReference type="Proteomes" id="UP000829685"/>
    </source>
</evidence>
<feature type="transmembrane region" description="Helical" evidence="15">
    <location>
        <begin position="575"/>
        <end position="595"/>
    </location>
</feature>
<dbReference type="InterPro" id="IPR011764">
    <property type="entry name" value="Biotin_carboxylation_dom"/>
</dbReference>
<comment type="cofactor">
    <cofactor evidence="1">
        <name>biotin</name>
        <dbReference type="ChEBI" id="CHEBI:57586"/>
    </cofactor>
</comment>
<proteinExistence type="inferred from homology"/>
<dbReference type="CDD" id="cd11476">
    <property type="entry name" value="SLC5sbd_DUR3"/>
    <property type="match status" value="1"/>
</dbReference>
<name>A0A9P9WHD3_9PEZI</name>
<dbReference type="InterPro" id="IPR011761">
    <property type="entry name" value="ATP-grasp"/>
</dbReference>
<dbReference type="SUPFAM" id="SSF51246">
    <property type="entry name" value="Rudiment single hybrid motif"/>
    <property type="match status" value="1"/>
</dbReference>
<dbReference type="Pfam" id="PF02626">
    <property type="entry name" value="CT_A_B"/>
    <property type="match status" value="1"/>
</dbReference>
<feature type="transmembrane region" description="Helical" evidence="15">
    <location>
        <begin position="62"/>
        <end position="83"/>
    </location>
</feature>
<dbReference type="Gene3D" id="3.30.470.20">
    <property type="entry name" value="ATP-grasp fold, B domain"/>
    <property type="match status" value="1"/>
</dbReference>
<dbReference type="InterPro" id="IPR005479">
    <property type="entry name" value="CPAse_ATP-bd"/>
</dbReference>
<dbReference type="InterPro" id="IPR005481">
    <property type="entry name" value="BC-like_N"/>
</dbReference>
<dbReference type="FunFam" id="3.30.1490.20:FF:000003">
    <property type="entry name" value="acetyl-CoA carboxylase isoform X1"/>
    <property type="match status" value="1"/>
</dbReference>
<feature type="transmembrane region" description="Helical" evidence="15">
    <location>
        <begin position="460"/>
        <end position="479"/>
    </location>
</feature>
<evidence type="ECO:0000259" key="17">
    <source>
        <dbReference type="PROSITE" id="PS50979"/>
    </source>
</evidence>
<evidence type="ECO:0000313" key="18">
    <source>
        <dbReference type="EMBL" id="KAI1863534.1"/>
    </source>
</evidence>
<dbReference type="SUPFAM" id="SSF56059">
    <property type="entry name" value="Glutathione synthetase ATP-binding domain-like"/>
    <property type="match status" value="1"/>
</dbReference>
<gene>
    <name evidence="18" type="ORF">JX265_008751</name>
</gene>
<evidence type="ECO:0000256" key="15">
    <source>
        <dbReference type="SAM" id="Phobius"/>
    </source>
</evidence>
<evidence type="ECO:0000256" key="1">
    <source>
        <dbReference type="ARBA" id="ARBA00001953"/>
    </source>
</evidence>
<dbReference type="PROSITE" id="PS50979">
    <property type="entry name" value="BC"/>
    <property type="match status" value="1"/>
</dbReference>
<dbReference type="GO" id="GO:0016787">
    <property type="term" value="F:hydrolase activity"/>
    <property type="evidence" value="ECO:0007669"/>
    <property type="project" value="UniProtKB-KW"/>
</dbReference>
<evidence type="ECO:0000256" key="6">
    <source>
        <dbReference type="ARBA" id="ARBA00022692"/>
    </source>
</evidence>
<keyword evidence="5" id="KW-0436">Ligase</keyword>
<comment type="caution">
    <text evidence="18">The sequence shown here is derived from an EMBL/GenBank/DDBJ whole genome shotgun (WGS) entry which is preliminary data.</text>
</comment>
<evidence type="ECO:0008006" key="20">
    <source>
        <dbReference type="Google" id="ProtNLM"/>
    </source>
</evidence>
<feature type="transmembrane region" description="Helical" evidence="15">
    <location>
        <begin position="295"/>
        <end position="323"/>
    </location>
</feature>
<dbReference type="Pfam" id="PF00364">
    <property type="entry name" value="Biotin_lipoyl"/>
    <property type="match status" value="1"/>
</dbReference>
<dbReference type="PROSITE" id="PS00866">
    <property type="entry name" value="CPSASE_1"/>
    <property type="match status" value="1"/>
</dbReference>
<protein>
    <recommendedName>
        <fullName evidence="20">Urea carboxylase</fullName>
    </recommendedName>
</protein>
<dbReference type="GO" id="GO:0015606">
    <property type="term" value="F:spermidine transmembrane transporter activity"/>
    <property type="evidence" value="ECO:0007669"/>
    <property type="project" value="TreeGrafter"/>
</dbReference>
<keyword evidence="9 13" id="KW-0067">ATP-binding</keyword>
<evidence type="ECO:0000256" key="10">
    <source>
        <dbReference type="ARBA" id="ARBA00022989"/>
    </source>
</evidence>
<evidence type="ECO:0000256" key="14">
    <source>
        <dbReference type="SAM" id="Coils"/>
    </source>
</evidence>
<dbReference type="SUPFAM" id="SSF50891">
    <property type="entry name" value="Cyclophilin-like"/>
    <property type="match status" value="2"/>
</dbReference>
<evidence type="ECO:0000256" key="2">
    <source>
        <dbReference type="ARBA" id="ARBA00004141"/>
    </source>
</evidence>
<dbReference type="NCBIfam" id="TIGR00724">
    <property type="entry name" value="urea_amlyse_rel"/>
    <property type="match status" value="1"/>
</dbReference>
<dbReference type="PANTHER" id="PTHR46154:SF4">
    <property type="entry name" value="UREA ACTIVE TRANSPORTER"/>
    <property type="match status" value="1"/>
</dbReference>
<dbReference type="SUPFAM" id="SSF160467">
    <property type="entry name" value="PH0987 N-terminal domain-like"/>
    <property type="match status" value="1"/>
</dbReference>
<dbReference type="PROSITE" id="PS00867">
    <property type="entry name" value="CPSASE_2"/>
    <property type="match status" value="1"/>
</dbReference>
<dbReference type="InterPro" id="IPR011053">
    <property type="entry name" value="Single_hybrid_motif"/>
</dbReference>
<feature type="domain" description="ATP-grasp" evidence="16">
    <location>
        <begin position="791"/>
        <end position="991"/>
    </location>
</feature>
<organism evidence="18 19">
    <name type="scientific">Neoarthrinium moseri</name>
    <dbReference type="NCBI Taxonomy" id="1658444"/>
    <lineage>
        <taxon>Eukaryota</taxon>
        <taxon>Fungi</taxon>
        <taxon>Dikarya</taxon>
        <taxon>Ascomycota</taxon>
        <taxon>Pezizomycotina</taxon>
        <taxon>Sordariomycetes</taxon>
        <taxon>Xylariomycetidae</taxon>
        <taxon>Amphisphaeriales</taxon>
        <taxon>Apiosporaceae</taxon>
        <taxon>Neoarthrinium</taxon>
    </lineage>
</organism>
<dbReference type="InterPro" id="IPR005482">
    <property type="entry name" value="Biotin_COase_C"/>
</dbReference>
<feature type="transmembrane region" description="Helical" evidence="15">
    <location>
        <begin position="429"/>
        <end position="453"/>
    </location>
</feature>
<keyword evidence="7 13" id="KW-0547">Nucleotide-binding</keyword>
<dbReference type="InterPro" id="IPR000089">
    <property type="entry name" value="Biotin_lipoyl"/>
</dbReference>
<dbReference type="Pfam" id="PF02786">
    <property type="entry name" value="CPSase_L_D2"/>
    <property type="match status" value="1"/>
</dbReference>
<dbReference type="Gene3D" id="1.20.1730.10">
    <property type="entry name" value="Sodium/glucose cotransporter"/>
    <property type="match status" value="1"/>
</dbReference>
<dbReference type="Pfam" id="PF00474">
    <property type="entry name" value="SSF"/>
    <property type="match status" value="1"/>
</dbReference>
<dbReference type="GO" id="GO:0016874">
    <property type="term" value="F:ligase activity"/>
    <property type="evidence" value="ECO:0007669"/>
    <property type="project" value="UniProtKB-KW"/>
</dbReference>
<dbReference type="GO" id="GO:0005886">
    <property type="term" value="C:plasma membrane"/>
    <property type="evidence" value="ECO:0007669"/>
    <property type="project" value="TreeGrafter"/>
</dbReference>
<dbReference type="SMART" id="SM00878">
    <property type="entry name" value="Biotin_carb_C"/>
    <property type="match status" value="1"/>
</dbReference>
<feature type="domain" description="Biotin carboxylation" evidence="17">
    <location>
        <begin position="638"/>
        <end position="1131"/>
    </location>
</feature>
<keyword evidence="11 15" id="KW-0472">Membrane</keyword>
<dbReference type="CDD" id="cd06850">
    <property type="entry name" value="biotinyl_domain"/>
    <property type="match status" value="1"/>
</dbReference>
<keyword evidence="4" id="KW-0813">Transport</keyword>
<evidence type="ECO:0000256" key="4">
    <source>
        <dbReference type="ARBA" id="ARBA00022448"/>
    </source>
</evidence>
<dbReference type="InterPro" id="IPR038377">
    <property type="entry name" value="Na/Glc_symporter_sf"/>
</dbReference>
<keyword evidence="8" id="KW-0378">Hydrolase</keyword>
<evidence type="ECO:0000256" key="5">
    <source>
        <dbReference type="ARBA" id="ARBA00022598"/>
    </source>
</evidence>
<dbReference type="EMBL" id="JAFIMR010000025">
    <property type="protein sequence ID" value="KAI1863534.1"/>
    <property type="molecule type" value="Genomic_DNA"/>
</dbReference>
<dbReference type="SMART" id="SM00797">
    <property type="entry name" value="AHS2"/>
    <property type="match status" value="1"/>
</dbReference>
<evidence type="ECO:0000256" key="11">
    <source>
        <dbReference type="ARBA" id="ARBA00023136"/>
    </source>
</evidence>
<dbReference type="InterPro" id="IPR029000">
    <property type="entry name" value="Cyclophilin-like_dom_sf"/>
</dbReference>
<dbReference type="SUPFAM" id="SSF51230">
    <property type="entry name" value="Single hybrid motif"/>
    <property type="match status" value="1"/>
</dbReference>
<dbReference type="PANTHER" id="PTHR46154">
    <property type="match status" value="1"/>
</dbReference>
<dbReference type="GO" id="GO:0005524">
    <property type="term" value="F:ATP binding"/>
    <property type="evidence" value="ECO:0007669"/>
    <property type="project" value="UniProtKB-UniRule"/>
</dbReference>
<dbReference type="Gene3D" id="3.30.1360.40">
    <property type="match status" value="1"/>
</dbReference>
<feature type="transmembrane region" description="Helical" evidence="15">
    <location>
        <begin position="258"/>
        <end position="274"/>
    </location>
</feature>
<keyword evidence="14" id="KW-0175">Coiled coil</keyword>
<dbReference type="InterPro" id="IPR003833">
    <property type="entry name" value="CT_C_D"/>
</dbReference>
<feature type="transmembrane region" description="Helical" evidence="15">
    <location>
        <begin position="170"/>
        <end position="188"/>
    </location>
</feature>
<comment type="similarity">
    <text evidence="3">Belongs to the sodium:solute symporter (SSF) (TC 2.A.21) family.</text>
</comment>
<dbReference type="SMART" id="SM00796">
    <property type="entry name" value="AHS1"/>
    <property type="match status" value="1"/>
</dbReference>
<dbReference type="Proteomes" id="UP000829685">
    <property type="component" value="Unassembled WGS sequence"/>
</dbReference>
<dbReference type="GO" id="GO:0046872">
    <property type="term" value="F:metal ion binding"/>
    <property type="evidence" value="ECO:0007669"/>
    <property type="project" value="InterPro"/>
</dbReference>
<dbReference type="NCBIfam" id="TIGR00813">
    <property type="entry name" value="sss"/>
    <property type="match status" value="1"/>
</dbReference>
<evidence type="ECO:0000256" key="9">
    <source>
        <dbReference type="ARBA" id="ARBA00022840"/>
    </source>
</evidence>
<dbReference type="SUPFAM" id="SSF52440">
    <property type="entry name" value="PreATP-grasp domain"/>
    <property type="match status" value="1"/>
</dbReference>
<dbReference type="InterPro" id="IPR016185">
    <property type="entry name" value="PreATP-grasp_dom_sf"/>
</dbReference>
<feature type="transmembrane region" description="Helical" evidence="15">
    <location>
        <begin position="95"/>
        <end position="115"/>
    </location>
</feature>
<dbReference type="InterPro" id="IPR031155">
    <property type="entry name" value="DUR"/>
</dbReference>
<dbReference type="Pfam" id="PF02785">
    <property type="entry name" value="Biotin_carb_C"/>
    <property type="match status" value="1"/>
</dbReference>
<evidence type="ECO:0000259" key="16">
    <source>
        <dbReference type="PROSITE" id="PS50975"/>
    </source>
</evidence>
<evidence type="ECO:0000256" key="3">
    <source>
        <dbReference type="ARBA" id="ARBA00006434"/>
    </source>
</evidence>
<reference evidence="18" key="1">
    <citation type="submission" date="2021-03" db="EMBL/GenBank/DDBJ databases">
        <title>Revisited historic fungal species revealed as producer of novel bioactive compounds through whole genome sequencing and comparative genomics.</title>
        <authorList>
            <person name="Vignolle G.A."/>
            <person name="Hochenegger N."/>
            <person name="Mach R.L."/>
            <person name="Mach-Aigner A.R."/>
            <person name="Javad Rahimi M."/>
            <person name="Salim K.A."/>
            <person name="Chan C.M."/>
            <person name="Lim L.B.L."/>
            <person name="Cai F."/>
            <person name="Druzhinina I.S."/>
            <person name="U'Ren J.M."/>
            <person name="Derntl C."/>
        </authorList>
    </citation>
    <scope>NUCLEOTIDE SEQUENCE</scope>
    <source>
        <strain evidence="18">TUCIM 5799</strain>
    </source>
</reference>
<dbReference type="GO" id="GO:0015489">
    <property type="term" value="F:putrescine transmembrane transporter activity"/>
    <property type="evidence" value="ECO:0007669"/>
    <property type="project" value="TreeGrafter"/>
</dbReference>
<dbReference type="InterPro" id="IPR011054">
    <property type="entry name" value="Rudment_hybrid_motif"/>
</dbReference>
<evidence type="ECO:0000256" key="13">
    <source>
        <dbReference type="PROSITE-ProRule" id="PRU00409"/>
    </source>
</evidence>
<dbReference type="Gene3D" id="2.40.100.10">
    <property type="entry name" value="Cyclophilin-like"/>
    <property type="match status" value="2"/>
</dbReference>
<evidence type="ECO:0000256" key="12">
    <source>
        <dbReference type="ARBA" id="ARBA00023267"/>
    </source>
</evidence>
<sequence length="1940" mass="212790">MAGEEVVQVAAPLSQGVGYGILIGVGAAFAIGMSTISWALSRYLDEVQDSEMFMTAKHSVKTGLIASAVVSSWTIATTLLTSTTYGYQYGVSGPFWYACGATVQILLFSVAAIELKRKAPNAQTFLQVVKVRYGKAVHLIFCTYCMVYQLITTVNLLVGGSAVFSTMTGVNRDAACFLFPIGVVIYTLMGGIKATFITDWVHTVIIYLIMLLCLFVFYTTSDIIGSPEKMWELLKTAATIHPVDGNAQGEYLTMRSEGGGYIGLVFIGAGFASATDSQLFQKAIAADRHSISRGYIIGGLSWFTIPFVLASTFGLAAAAIEHLPVWPTYPNRMNDYEIASGMAMPYAALALMGNGGVIAVLLMVFMAVTSAMSSETVATTALLSYNVYQAYVHPGASGKQLLFFSHFITVGFAIVSASIAVAFNHGGFSVGFLITAIGIFVDSAVVPMVCTIFWKKQSRLAAIISPLASSAAGITAWFLTAYTHYGVISIETLSGNLPLVAGNMMALTGPMLLTPLITYLQPEDFDWQIFHTEIKRGDDEHVTVHAHDERHHGAISHNSESWDDRKMVQARWRSLGIAAFLVISLAILWPIPMYASHYVFSQTFFRGWVIVLFIWAFIASIIITVLPIWEGKDMALALLRRVLGRKTSTPADEILTGEVAPSSEKSTELGTDLKPAKMLYGKSGGNRLPADSSSELGVRTVAIYTDADAESQHVLAADEASMLEGDASSAYLDGKQIIAIAKASGAQAIIPGYGFLSENAEFVRMVAAAGLTFVGPSADAIESMGLKHTARELAVAVSVPVIPGSRGLLSTADVALAEAQNLGFPVMLKATAGGGGMGLLICHNEQDVKQNFEQVKSRGVALFKNEGVFLEKYYPDSHHIEVQIFGNGQGKVISIGERECSIQRRHQKVIEECPSPFVSRKEGLRQKLTKDGIRLAESINYGSAGTIEYLVDDHTGDYFFLEMNTRLQVEHGVTEMCFDVDIVHLMLKQADRQLGGTGGLPADDLCDLQTKCLEPRGHAIEARVYAENPARNFSPSPGLLQQVHWHLLDKSRVDTWVRPGNVVSPMYDPLLAKLMHHAPSRERAISEFRQVLVGSQVRGPPVNLDFLLAILDSEQFKSGATLTRMLDTFNYAPAAIDVLSGGSYTLIQDYPGRPTVGHGFGHAGPMDPISFRVANALVGNSMNTEALEITLTGPELLFLGEATISLCGPEAPAYLDASELPMWTRVHVRAGQKLKVGKLVQGCRSYLAVYGGFPNVAQWFGSKSTNPMVNVGGYQGRALRAGDFLRIVDSTPLPTQQNVSVPRELIPQYDHDCWDIQVMSGPYETGYLSTEDIEMLFSTAWQVSHNAARGGIRLIGPRPKFSRADGGEGGAHPSNVIDYGYPIGGLNWTGDEPVIFPVDCPDFGGFICSLTVIKADYWKIGQIRSGDHIRFRRVTLDGALECRKKSELFIDLVDTAIRNGSWDEVASLDRFLLAPETKETGVDMVHVIGETRSSPKVSYRAGGDDFLLVEYGDGKSDLNNKCRATALRKCLEEVVRDVSSTPYANDEPFPIMNMVGCGNSLMIYYDGLRLSRDDLLTKLVEIESSFGDMRSIKFPNRRFRLPLTFKHRKIDAMMDRYMANQRSKASYLPDPFQFVAANNGLTSGELKKMLLGLESVVIGVGFFMALPESLPVDPRQRLQAPKMNPSRTFTPAGTFSWGGCAIAVYPVDSPGGYMPLGMTIPGVDVYGSKLDFSEQQPWMFQDMDVITYYEVTEDEYDRQMALFRSGGYRFEYEEDVFDMATHNEFLQQTRDETQQVQQNIAAAQAKMVKLEKKLLEEWIAEKMSNEPDPNELQALLEDSGNRVVESPVNANVWKMLAVEGETLRKGQTVAILEAMKMEINVLVEDELDGSTVLKLLAQPGHGMVRSKIEVHCFEWTSHITYFLLEFTYIFRRANITWAAK</sequence>
<feature type="transmembrane region" description="Helical" evidence="15">
    <location>
        <begin position="200"/>
        <end position="220"/>
    </location>
</feature>
<feature type="transmembrane region" description="Helical" evidence="15">
    <location>
        <begin position="17"/>
        <end position="41"/>
    </location>
</feature>
<evidence type="ECO:0000256" key="8">
    <source>
        <dbReference type="ARBA" id="ARBA00022801"/>
    </source>
</evidence>
<dbReference type="Gene3D" id="2.40.50.100">
    <property type="match status" value="1"/>
</dbReference>
<dbReference type="Pfam" id="PF00289">
    <property type="entry name" value="Biotin_carb_N"/>
    <property type="match status" value="1"/>
</dbReference>